<dbReference type="STRING" id="585531.HMPREF0063_12416"/>
<dbReference type="eggNOG" id="COG3324">
    <property type="taxonomic scope" value="Bacteria"/>
</dbReference>
<proteinExistence type="predicted"/>
<dbReference type="InterPro" id="IPR037523">
    <property type="entry name" value="VOC_core"/>
</dbReference>
<gene>
    <name evidence="2" type="ORF">HMPREF0063_12416</name>
</gene>
<accession>E2SEF7</accession>
<dbReference type="InterPro" id="IPR029068">
    <property type="entry name" value="Glyas_Bleomycin-R_OHBP_Dase"/>
</dbReference>
<dbReference type="Pfam" id="PF22677">
    <property type="entry name" value="Ble-like_N"/>
    <property type="match status" value="1"/>
</dbReference>
<dbReference type="EMBL" id="ACLF03000007">
    <property type="protein sequence ID" value="EFQ82434.1"/>
    <property type="molecule type" value="Genomic_DNA"/>
</dbReference>
<dbReference type="AlphaFoldDB" id="E2SEF7"/>
<dbReference type="SUPFAM" id="SSF54593">
    <property type="entry name" value="Glyoxalase/Bleomycin resistance protein/Dihydroxybiphenyl dioxygenase"/>
    <property type="match status" value="1"/>
</dbReference>
<dbReference type="PROSITE" id="PS51819">
    <property type="entry name" value="VOC"/>
    <property type="match status" value="1"/>
</dbReference>
<sequence>MDAARLTSTRGHAMAHGDITHVDIPVSDMQRATGFYSALFGWQIEEYPGFEGYPMWRAPNQLSGGGLAPREDSFTQPRSTVEVDSIDETLALAEARGGRVLVGRSPISETSWFAVLEDPDGNHIGLYEGTTDTGGS</sequence>
<evidence type="ECO:0000313" key="3">
    <source>
        <dbReference type="Proteomes" id="UP000003111"/>
    </source>
</evidence>
<name>E2SEF7_9ACTN</name>
<feature type="domain" description="VOC" evidence="1">
    <location>
        <begin position="18"/>
        <end position="129"/>
    </location>
</feature>
<protein>
    <submittedName>
        <fullName evidence="2">Glyoxalase family protein</fullName>
    </submittedName>
</protein>
<evidence type="ECO:0000259" key="1">
    <source>
        <dbReference type="PROSITE" id="PS51819"/>
    </source>
</evidence>
<dbReference type="PANTHER" id="PTHR33993">
    <property type="entry name" value="GLYOXALASE-RELATED"/>
    <property type="match status" value="1"/>
</dbReference>
<dbReference type="CDD" id="cd07247">
    <property type="entry name" value="SgaA_N_like"/>
    <property type="match status" value="1"/>
</dbReference>
<comment type="caution">
    <text evidence="2">The sequence shown here is derived from an EMBL/GenBank/DDBJ whole genome shotgun (WGS) entry which is preliminary data.</text>
</comment>
<dbReference type="InterPro" id="IPR052164">
    <property type="entry name" value="Anthracycline_SecMetBiosynth"/>
</dbReference>
<reference evidence="2" key="1">
    <citation type="submission" date="2010-08" db="EMBL/GenBank/DDBJ databases">
        <authorList>
            <person name="Muzny D."/>
            <person name="Qin X."/>
            <person name="Buhay C."/>
            <person name="Dugan-Rocha S."/>
            <person name="Ding Y."/>
            <person name="Chen G."/>
            <person name="Hawes A."/>
            <person name="Holder M."/>
            <person name="Jhangiani S."/>
            <person name="Johnson A."/>
            <person name="Khan Z."/>
            <person name="Li Z."/>
            <person name="Liu W."/>
            <person name="Liu X."/>
            <person name="Perez L."/>
            <person name="Shen H."/>
            <person name="Wang Q."/>
            <person name="Watt J."/>
            <person name="Xi L."/>
            <person name="Xin Y."/>
            <person name="Zhou J."/>
            <person name="Deng J."/>
            <person name="Jiang H."/>
            <person name="Liu Y."/>
            <person name="Qu J."/>
            <person name="Song X.-Z."/>
            <person name="Zhang L."/>
            <person name="Villasana D."/>
            <person name="Johnson A."/>
            <person name="Liu J."/>
            <person name="Liyanage D."/>
            <person name="Lorensuhewa L."/>
            <person name="Robinson T."/>
            <person name="Song A."/>
            <person name="Song B.-B."/>
            <person name="Dinh H."/>
            <person name="Thornton R."/>
            <person name="Coyle M."/>
            <person name="Francisco L."/>
            <person name="Jackson L."/>
            <person name="Javaid M."/>
            <person name="Korchina V."/>
            <person name="Kovar C."/>
            <person name="Mata R."/>
            <person name="Mathew T."/>
            <person name="Ngo R."/>
            <person name="Nguyen L."/>
            <person name="Nguyen N."/>
            <person name="Okwuonu G."/>
            <person name="Ongeri F."/>
            <person name="Pham C."/>
            <person name="Simmons D."/>
            <person name="Wilczek-Boney K."/>
            <person name="Hale W."/>
            <person name="Jakkamsetti A."/>
            <person name="Pham P."/>
            <person name="Ruth R."/>
            <person name="San Lucas F."/>
            <person name="Warren J."/>
            <person name="Zhang J."/>
            <person name="Zhao Z."/>
            <person name="Zhou C."/>
            <person name="Zhu D."/>
            <person name="Lee S."/>
            <person name="Bess C."/>
            <person name="Blankenburg K."/>
            <person name="Forbes L."/>
            <person name="Fu Q."/>
            <person name="Gubbala S."/>
            <person name="Hirani K."/>
            <person name="Jayaseelan J.C."/>
            <person name="Lara F."/>
            <person name="Munidasa M."/>
            <person name="Palculict T."/>
            <person name="Patil S."/>
            <person name="Pu L.-L."/>
            <person name="Saada N."/>
            <person name="Tang L."/>
            <person name="Weissenberger G."/>
            <person name="Zhu Y."/>
            <person name="Hemphill L."/>
            <person name="Shang Y."/>
            <person name="Youmans B."/>
            <person name="Ayvaz T."/>
            <person name="Ross M."/>
            <person name="Santibanez J."/>
            <person name="Aqrawi P."/>
            <person name="Gross S."/>
            <person name="Joshi V."/>
            <person name="Fowler G."/>
            <person name="Nazareth L."/>
            <person name="Reid J."/>
            <person name="Worley K."/>
            <person name="Petrosino J."/>
            <person name="Highlander S."/>
            <person name="Gibbs R."/>
        </authorList>
    </citation>
    <scope>NUCLEOTIDE SEQUENCE [LARGE SCALE GENOMIC DNA]</scope>
    <source>
        <strain evidence="2">DSM 15272</strain>
    </source>
</reference>
<keyword evidence="3" id="KW-1185">Reference proteome</keyword>
<dbReference type="HOGENOM" id="CLU_127592_3_0_11"/>
<organism evidence="2 3">
    <name type="scientific">Aeromicrobium marinum DSM 15272</name>
    <dbReference type="NCBI Taxonomy" id="585531"/>
    <lineage>
        <taxon>Bacteria</taxon>
        <taxon>Bacillati</taxon>
        <taxon>Actinomycetota</taxon>
        <taxon>Actinomycetes</taxon>
        <taxon>Propionibacteriales</taxon>
        <taxon>Nocardioidaceae</taxon>
        <taxon>Aeromicrobium</taxon>
    </lineage>
</organism>
<dbReference type="InterPro" id="IPR053863">
    <property type="entry name" value="Glyoxy/Ble-like_N"/>
</dbReference>
<dbReference type="Proteomes" id="UP000003111">
    <property type="component" value="Unassembled WGS sequence"/>
</dbReference>
<evidence type="ECO:0000313" key="2">
    <source>
        <dbReference type="EMBL" id="EFQ82434.1"/>
    </source>
</evidence>
<dbReference type="Gene3D" id="3.10.180.10">
    <property type="entry name" value="2,3-Dihydroxybiphenyl 1,2-Dioxygenase, domain 1"/>
    <property type="match status" value="1"/>
</dbReference>